<evidence type="ECO:0000313" key="1">
    <source>
        <dbReference type="EnsemblPlants" id="MELO3C034453.2.1"/>
    </source>
</evidence>
<dbReference type="AlphaFoldDB" id="A0A9I9EIU8"/>
<dbReference type="Gramene" id="MELO3C034453.2.1">
    <property type="protein sequence ID" value="MELO3C034453.2.1"/>
    <property type="gene ID" value="MELO3C034453.2"/>
</dbReference>
<name>A0A9I9EIU8_CUCME</name>
<accession>A0A9I9EIU8</accession>
<sequence length="74" mass="8479">MFPFLSSILKVRAAQHRWSNKPLISGDEVFSRKTPKRLTPISLQNSLRITKSHNSVLGPEHSRSAWWLSLLVIL</sequence>
<organism evidence="1">
    <name type="scientific">Cucumis melo</name>
    <name type="common">Muskmelon</name>
    <dbReference type="NCBI Taxonomy" id="3656"/>
    <lineage>
        <taxon>Eukaryota</taxon>
        <taxon>Viridiplantae</taxon>
        <taxon>Streptophyta</taxon>
        <taxon>Embryophyta</taxon>
        <taxon>Tracheophyta</taxon>
        <taxon>Spermatophyta</taxon>
        <taxon>Magnoliopsida</taxon>
        <taxon>eudicotyledons</taxon>
        <taxon>Gunneridae</taxon>
        <taxon>Pentapetalae</taxon>
        <taxon>rosids</taxon>
        <taxon>fabids</taxon>
        <taxon>Cucurbitales</taxon>
        <taxon>Cucurbitaceae</taxon>
        <taxon>Benincaseae</taxon>
        <taxon>Cucumis</taxon>
    </lineage>
</organism>
<dbReference type="EnsemblPlants" id="MELO3C034453.2.1">
    <property type="protein sequence ID" value="MELO3C034453.2.1"/>
    <property type="gene ID" value="MELO3C034453.2"/>
</dbReference>
<reference evidence="1" key="1">
    <citation type="submission" date="2023-03" db="UniProtKB">
        <authorList>
            <consortium name="EnsemblPlants"/>
        </authorList>
    </citation>
    <scope>IDENTIFICATION</scope>
</reference>
<protein>
    <submittedName>
        <fullName evidence="1">Uncharacterized protein</fullName>
    </submittedName>
</protein>
<proteinExistence type="predicted"/>